<dbReference type="Pfam" id="PF07992">
    <property type="entry name" value="Pyr_redox_2"/>
    <property type="match status" value="1"/>
</dbReference>
<dbReference type="EMBL" id="JBHLUH010000073">
    <property type="protein sequence ID" value="MFC0532577.1"/>
    <property type="molecule type" value="Genomic_DNA"/>
</dbReference>
<accession>A0ABV6MDQ9</accession>
<proteinExistence type="predicted"/>
<dbReference type="Gene3D" id="3.30.390.30">
    <property type="match status" value="1"/>
</dbReference>
<dbReference type="Pfam" id="PF14759">
    <property type="entry name" value="Reductase_C"/>
    <property type="match status" value="1"/>
</dbReference>
<dbReference type="Gene3D" id="3.50.50.60">
    <property type="entry name" value="FAD/NAD(P)-binding domain"/>
    <property type="match status" value="2"/>
</dbReference>
<feature type="domain" description="Reductase C-terminal" evidence="6">
    <location>
        <begin position="318"/>
        <end position="411"/>
    </location>
</feature>
<evidence type="ECO:0000256" key="2">
    <source>
        <dbReference type="ARBA" id="ARBA00022630"/>
    </source>
</evidence>
<dbReference type="Proteomes" id="UP001589867">
    <property type="component" value="Unassembled WGS sequence"/>
</dbReference>
<sequence>MYLIIGASLAGAKAAQTLRDEGYTGRLVLVGEETERPYERPPLSKGYLAGKEPSEKAFVHDAAWYAEHDVELLLGRRATNLDAAAHVVTLDGVEELRYDKLLLTTGSRVRTLGVPGSDLHGIRYLRTMDEAEALLGSLRAGGNVVVVGAGWIGLEVAAAAREHGCTVTVVEIAPLPLHAVLGPEVAEVFRALHEAHGVQFRFESGVREFGGAGGQVSNVVLGDNTEIPADVVVVGVGIRPATELAAAAGLAVDDGVLTDGALRTTDPDIYAAGDVARFLSPLVGDRIRVEHWSNALNGGPAAARSMLGQEVSYDRVPYFFTDQYDLGMEYAGWVPPGGYDRVVFRGDPALVDGKTPEFVVFWTRGGRVLAGMNVNVWDVQEQIQALVRAGFAGDPVDLDRLADPSVLLGSLLD</sequence>
<dbReference type="PANTHER" id="PTHR43557">
    <property type="entry name" value="APOPTOSIS-INDUCING FACTOR 1"/>
    <property type="match status" value="1"/>
</dbReference>
<gene>
    <name evidence="7" type="ORF">ACFFIA_33640</name>
</gene>
<dbReference type="InterPro" id="IPR050446">
    <property type="entry name" value="FAD-oxidoreductase/Apoptosis"/>
</dbReference>
<dbReference type="InterPro" id="IPR016156">
    <property type="entry name" value="FAD/NAD-linked_Rdtase_dimer_sf"/>
</dbReference>
<dbReference type="InterPro" id="IPR023753">
    <property type="entry name" value="FAD/NAD-binding_dom"/>
</dbReference>
<evidence type="ECO:0000259" key="6">
    <source>
        <dbReference type="Pfam" id="PF14759"/>
    </source>
</evidence>
<comment type="caution">
    <text evidence="7">The sequence shown here is derived from an EMBL/GenBank/DDBJ whole genome shotgun (WGS) entry which is preliminary data.</text>
</comment>
<evidence type="ECO:0000256" key="4">
    <source>
        <dbReference type="ARBA" id="ARBA00023002"/>
    </source>
</evidence>
<dbReference type="InterPro" id="IPR028202">
    <property type="entry name" value="Reductase_C"/>
</dbReference>
<dbReference type="InterPro" id="IPR036188">
    <property type="entry name" value="FAD/NAD-bd_sf"/>
</dbReference>
<keyword evidence="8" id="KW-1185">Reference proteome</keyword>
<evidence type="ECO:0000313" key="7">
    <source>
        <dbReference type="EMBL" id="MFC0532577.1"/>
    </source>
</evidence>
<feature type="domain" description="FAD/NAD(P)-binding" evidence="5">
    <location>
        <begin position="2"/>
        <end position="298"/>
    </location>
</feature>
<dbReference type="PRINTS" id="PR00368">
    <property type="entry name" value="FADPNR"/>
</dbReference>
<dbReference type="SUPFAM" id="SSF51905">
    <property type="entry name" value="FAD/NAD(P)-binding domain"/>
    <property type="match status" value="2"/>
</dbReference>
<dbReference type="PANTHER" id="PTHR43557:SF2">
    <property type="entry name" value="RIESKE DOMAIN-CONTAINING PROTEIN-RELATED"/>
    <property type="match status" value="1"/>
</dbReference>
<dbReference type="RefSeq" id="WP_377258894.1">
    <property type="nucleotide sequence ID" value="NZ_JBHLUH010000073.1"/>
</dbReference>
<keyword evidence="3" id="KW-0274">FAD</keyword>
<evidence type="ECO:0000256" key="1">
    <source>
        <dbReference type="ARBA" id="ARBA00001974"/>
    </source>
</evidence>
<protein>
    <submittedName>
        <fullName evidence="7">NAD(P)/FAD-dependent oxidoreductase</fullName>
    </submittedName>
</protein>
<evidence type="ECO:0000259" key="5">
    <source>
        <dbReference type="Pfam" id="PF07992"/>
    </source>
</evidence>
<dbReference type="PRINTS" id="PR00411">
    <property type="entry name" value="PNDRDTASEI"/>
</dbReference>
<organism evidence="7 8">
    <name type="scientific">Phytohabitans kaempferiae</name>
    <dbReference type="NCBI Taxonomy" id="1620943"/>
    <lineage>
        <taxon>Bacteria</taxon>
        <taxon>Bacillati</taxon>
        <taxon>Actinomycetota</taxon>
        <taxon>Actinomycetes</taxon>
        <taxon>Micromonosporales</taxon>
        <taxon>Micromonosporaceae</taxon>
    </lineage>
</organism>
<evidence type="ECO:0000256" key="3">
    <source>
        <dbReference type="ARBA" id="ARBA00022827"/>
    </source>
</evidence>
<reference evidence="7 8" key="1">
    <citation type="submission" date="2024-09" db="EMBL/GenBank/DDBJ databases">
        <authorList>
            <person name="Sun Q."/>
            <person name="Mori K."/>
        </authorList>
    </citation>
    <scope>NUCLEOTIDE SEQUENCE [LARGE SCALE GENOMIC DNA]</scope>
    <source>
        <strain evidence="7 8">TBRC 3947</strain>
    </source>
</reference>
<keyword evidence="2" id="KW-0285">Flavoprotein</keyword>
<dbReference type="SUPFAM" id="SSF55424">
    <property type="entry name" value="FAD/NAD-linked reductases, dimerisation (C-terminal) domain"/>
    <property type="match status" value="1"/>
</dbReference>
<keyword evidence="4" id="KW-0560">Oxidoreductase</keyword>
<name>A0ABV6MDQ9_9ACTN</name>
<comment type="cofactor">
    <cofactor evidence="1">
        <name>FAD</name>
        <dbReference type="ChEBI" id="CHEBI:57692"/>
    </cofactor>
</comment>
<evidence type="ECO:0000313" key="8">
    <source>
        <dbReference type="Proteomes" id="UP001589867"/>
    </source>
</evidence>